<evidence type="ECO:0000313" key="3">
    <source>
        <dbReference type="Proteomes" id="UP000644020"/>
    </source>
</evidence>
<evidence type="ECO:0008006" key="4">
    <source>
        <dbReference type="Google" id="ProtNLM"/>
    </source>
</evidence>
<dbReference type="Gene3D" id="1.10.101.10">
    <property type="entry name" value="PGBD-like superfamily/PGBD"/>
    <property type="match status" value="1"/>
</dbReference>
<dbReference type="EMBL" id="BMUL01000026">
    <property type="protein sequence ID" value="GHB09803.1"/>
    <property type="molecule type" value="Genomic_DNA"/>
</dbReference>
<evidence type="ECO:0000313" key="2">
    <source>
        <dbReference type="EMBL" id="GHB09803.1"/>
    </source>
</evidence>
<protein>
    <recommendedName>
        <fullName evidence="4">Peptidoglycan-binding protein</fullName>
    </recommendedName>
</protein>
<proteinExistence type="predicted"/>
<reference evidence="2" key="2">
    <citation type="submission" date="2020-09" db="EMBL/GenBank/DDBJ databases">
        <authorList>
            <person name="Sun Q."/>
            <person name="Ohkuma M."/>
        </authorList>
    </citation>
    <scope>NUCLEOTIDE SEQUENCE</scope>
    <source>
        <strain evidence="2">JCM 4518</strain>
    </source>
</reference>
<dbReference type="RefSeq" id="WP_229850221.1">
    <property type="nucleotide sequence ID" value="NZ_BMUL01000026.1"/>
</dbReference>
<dbReference type="SUPFAM" id="SSF47090">
    <property type="entry name" value="PGBD-like"/>
    <property type="match status" value="1"/>
</dbReference>
<feature type="chain" id="PRO_5036964879" description="Peptidoglycan-binding protein" evidence="1">
    <location>
        <begin position="27"/>
        <end position="151"/>
    </location>
</feature>
<name>A0A918WD90_9ACTN</name>
<sequence>MQRSLTRVVAGTAAMIGIAAGSFALAAPATAAAPAAPRTAVVAVTAVNNLGLTQNQAKGVQCFLDGSIYGNFVIDGYLGTESWKGIQRWLNNEWGQNLSVDGAVGPQTIKGLQHFLKYGNWGYNGAVDGVAGPETQAAFARFGASTFNQFC</sequence>
<evidence type="ECO:0000256" key="1">
    <source>
        <dbReference type="SAM" id="SignalP"/>
    </source>
</evidence>
<feature type="signal peptide" evidence="1">
    <location>
        <begin position="1"/>
        <end position="26"/>
    </location>
</feature>
<dbReference type="InterPro" id="IPR036365">
    <property type="entry name" value="PGBD-like_sf"/>
</dbReference>
<gene>
    <name evidence="2" type="ORF">GCM10010305_60830</name>
</gene>
<accession>A0A918WD90</accession>
<reference evidence="2" key="1">
    <citation type="journal article" date="2014" name="Int. J. Syst. Evol. Microbiol.">
        <title>Complete genome sequence of Corynebacterium casei LMG S-19264T (=DSM 44701T), isolated from a smear-ripened cheese.</title>
        <authorList>
            <consortium name="US DOE Joint Genome Institute (JGI-PGF)"/>
            <person name="Walter F."/>
            <person name="Albersmeier A."/>
            <person name="Kalinowski J."/>
            <person name="Ruckert C."/>
        </authorList>
    </citation>
    <scope>NUCLEOTIDE SEQUENCE</scope>
    <source>
        <strain evidence="2">JCM 4518</strain>
    </source>
</reference>
<dbReference type="InterPro" id="IPR036366">
    <property type="entry name" value="PGBDSf"/>
</dbReference>
<keyword evidence="1" id="KW-0732">Signal</keyword>
<comment type="caution">
    <text evidence="2">The sequence shown here is derived from an EMBL/GenBank/DDBJ whole genome shotgun (WGS) entry which is preliminary data.</text>
</comment>
<organism evidence="2 3">
    <name type="scientific">Streptomyces termitum</name>
    <dbReference type="NCBI Taxonomy" id="67368"/>
    <lineage>
        <taxon>Bacteria</taxon>
        <taxon>Bacillati</taxon>
        <taxon>Actinomycetota</taxon>
        <taxon>Actinomycetes</taxon>
        <taxon>Kitasatosporales</taxon>
        <taxon>Streptomycetaceae</taxon>
        <taxon>Streptomyces</taxon>
    </lineage>
</organism>
<dbReference type="AlphaFoldDB" id="A0A918WD90"/>
<dbReference type="Proteomes" id="UP000644020">
    <property type="component" value="Unassembled WGS sequence"/>
</dbReference>
<keyword evidence="3" id="KW-1185">Reference proteome</keyword>